<gene>
    <name evidence="10" type="ORF">MNBD_BACTEROID07-1955</name>
</gene>
<evidence type="ECO:0000256" key="1">
    <source>
        <dbReference type="ARBA" id="ARBA00004651"/>
    </source>
</evidence>
<dbReference type="PANTHER" id="PTHR30572:SF4">
    <property type="entry name" value="ABC TRANSPORTER PERMEASE YTRF"/>
    <property type="match status" value="1"/>
</dbReference>
<sequence>MKIFDLDNWQEIWTALKKNPVRTFFTAFGVFWGIFMLVVMLGSGKGLQNAVYQGFGDFATNSFFMWAQRTSMPYQGFKRGRSYNFTNSDITAIKKNVPEVKLLAPRLQGGGYQGASNVVRGKESGGYTIYGDYPDFMKIDPVDILSGRFINLNDVREYRKVAVIGKDVVNGLFKKSEKPIGQYIRVQGVYFEVIGTFKSKKKGGQADRDNNSIFLPFSSMQRTFNYGNKVFWFAITSQDNVPASVAEAKVIALMKKIHHINPKDTQAIGHFNVEKQFKKMSGLFTGINGLIWIVGVGTLLAGIIGVSNIMLIIVKERTREIGVKRALGATPMNIISQIILESVTLTTVAGYVGLVVGVSLLSLIDKIMMKSGASSQFFLHPEVNFHVALTALGVLVISGIFAGMIPAKRAVSIKPVEALRDE</sequence>
<feature type="transmembrane region" description="Helical" evidence="7">
    <location>
        <begin position="334"/>
        <end position="364"/>
    </location>
</feature>
<keyword evidence="4 7" id="KW-1133">Transmembrane helix</keyword>
<feature type="transmembrane region" description="Helical" evidence="7">
    <location>
        <begin position="289"/>
        <end position="314"/>
    </location>
</feature>
<protein>
    <submittedName>
        <fullName evidence="10">ABC transporter, permease protein</fullName>
    </submittedName>
</protein>
<proteinExistence type="inferred from homology"/>
<dbReference type="InterPro" id="IPR025857">
    <property type="entry name" value="MacB_PCD"/>
</dbReference>
<dbReference type="AlphaFoldDB" id="A0A3B0UQP1"/>
<dbReference type="GO" id="GO:0022857">
    <property type="term" value="F:transmembrane transporter activity"/>
    <property type="evidence" value="ECO:0007669"/>
    <property type="project" value="TreeGrafter"/>
</dbReference>
<organism evidence="10">
    <name type="scientific">hydrothermal vent metagenome</name>
    <dbReference type="NCBI Taxonomy" id="652676"/>
    <lineage>
        <taxon>unclassified sequences</taxon>
        <taxon>metagenomes</taxon>
        <taxon>ecological metagenomes</taxon>
    </lineage>
</organism>
<name>A0A3B0UQP1_9ZZZZ</name>
<feature type="transmembrane region" description="Helical" evidence="7">
    <location>
        <begin position="21"/>
        <end position="42"/>
    </location>
</feature>
<dbReference type="InterPro" id="IPR050250">
    <property type="entry name" value="Macrolide_Exporter_MacB"/>
</dbReference>
<feature type="domain" description="ABC3 transporter permease C-terminal" evidence="8">
    <location>
        <begin position="293"/>
        <end position="415"/>
    </location>
</feature>
<evidence type="ECO:0000256" key="7">
    <source>
        <dbReference type="SAM" id="Phobius"/>
    </source>
</evidence>
<keyword evidence="2" id="KW-1003">Cell membrane</keyword>
<accession>A0A3B0UQP1</accession>
<dbReference type="InterPro" id="IPR003838">
    <property type="entry name" value="ABC3_permease_C"/>
</dbReference>
<dbReference type="Pfam" id="PF12704">
    <property type="entry name" value="MacB_PCD"/>
    <property type="match status" value="1"/>
</dbReference>
<keyword evidence="5 7" id="KW-0472">Membrane</keyword>
<feature type="domain" description="MacB-like periplasmic core" evidence="9">
    <location>
        <begin position="23"/>
        <end position="247"/>
    </location>
</feature>
<evidence type="ECO:0000313" key="10">
    <source>
        <dbReference type="EMBL" id="VAW30573.1"/>
    </source>
</evidence>
<feature type="transmembrane region" description="Helical" evidence="7">
    <location>
        <begin position="384"/>
        <end position="405"/>
    </location>
</feature>
<comment type="similarity">
    <text evidence="6">Belongs to the ABC-4 integral membrane protein family.</text>
</comment>
<evidence type="ECO:0000256" key="3">
    <source>
        <dbReference type="ARBA" id="ARBA00022692"/>
    </source>
</evidence>
<evidence type="ECO:0000259" key="8">
    <source>
        <dbReference type="Pfam" id="PF02687"/>
    </source>
</evidence>
<evidence type="ECO:0000256" key="2">
    <source>
        <dbReference type="ARBA" id="ARBA00022475"/>
    </source>
</evidence>
<dbReference type="EMBL" id="UOET01000539">
    <property type="protein sequence ID" value="VAW30573.1"/>
    <property type="molecule type" value="Genomic_DNA"/>
</dbReference>
<evidence type="ECO:0000256" key="5">
    <source>
        <dbReference type="ARBA" id="ARBA00023136"/>
    </source>
</evidence>
<dbReference type="PANTHER" id="PTHR30572">
    <property type="entry name" value="MEMBRANE COMPONENT OF TRANSPORTER-RELATED"/>
    <property type="match status" value="1"/>
</dbReference>
<dbReference type="Pfam" id="PF02687">
    <property type="entry name" value="FtsX"/>
    <property type="match status" value="1"/>
</dbReference>
<comment type="subcellular location">
    <subcellularLocation>
        <location evidence="1">Cell membrane</location>
        <topology evidence="1">Multi-pass membrane protein</topology>
    </subcellularLocation>
</comment>
<evidence type="ECO:0000259" key="9">
    <source>
        <dbReference type="Pfam" id="PF12704"/>
    </source>
</evidence>
<keyword evidence="3 7" id="KW-0812">Transmembrane</keyword>
<evidence type="ECO:0000256" key="6">
    <source>
        <dbReference type="ARBA" id="ARBA00038076"/>
    </source>
</evidence>
<reference evidence="10" key="1">
    <citation type="submission" date="2018-06" db="EMBL/GenBank/DDBJ databases">
        <authorList>
            <person name="Zhirakovskaya E."/>
        </authorList>
    </citation>
    <scope>NUCLEOTIDE SEQUENCE</scope>
</reference>
<evidence type="ECO:0000256" key="4">
    <source>
        <dbReference type="ARBA" id="ARBA00022989"/>
    </source>
</evidence>
<dbReference type="GO" id="GO:0005886">
    <property type="term" value="C:plasma membrane"/>
    <property type="evidence" value="ECO:0007669"/>
    <property type="project" value="UniProtKB-SubCell"/>
</dbReference>